<feature type="transmembrane region" description="Helical" evidence="1">
    <location>
        <begin position="302"/>
        <end position="329"/>
    </location>
</feature>
<keyword evidence="1" id="KW-0812">Transmembrane</keyword>
<protein>
    <submittedName>
        <fullName evidence="2">Metal transporter</fullName>
    </submittedName>
</protein>
<feature type="transmembrane region" description="Helical" evidence="1">
    <location>
        <begin position="417"/>
        <end position="435"/>
    </location>
</feature>
<proteinExistence type="predicted"/>
<feature type="transmembrane region" description="Helical" evidence="1">
    <location>
        <begin position="386"/>
        <end position="411"/>
    </location>
</feature>
<feature type="transmembrane region" description="Helical" evidence="1">
    <location>
        <begin position="55"/>
        <end position="71"/>
    </location>
</feature>
<feature type="transmembrane region" description="Helical" evidence="1">
    <location>
        <begin position="210"/>
        <end position="229"/>
    </location>
</feature>
<reference evidence="2 3" key="1">
    <citation type="submission" date="2019-02" db="EMBL/GenBank/DDBJ databases">
        <title>Shewanella sp. D4-2 isolated from Dokdo Island.</title>
        <authorList>
            <person name="Baek K."/>
        </authorList>
    </citation>
    <scope>NUCLEOTIDE SEQUENCE [LARGE SCALE GENOMIC DNA]</scope>
    <source>
        <strain evidence="2 3">D4-2</strain>
    </source>
</reference>
<feature type="transmembrane region" description="Helical" evidence="1">
    <location>
        <begin position="114"/>
        <end position="138"/>
    </location>
</feature>
<dbReference type="EMBL" id="CP036200">
    <property type="protein sequence ID" value="QBF82957.1"/>
    <property type="molecule type" value="Genomic_DNA"/>
</dbReference>
<dbReference type="OrthoDB" id="6397936at2"/>
<feature type="transmembrane region" description="Helical" evidence="1">
    <location>
        <begin position="442"/>
        <end position="463"/>
    </location>
</feature>
<name>A0A411PH83_9GAMM</name>
<dbReference type="AlphaFoldDB" id="A0A411PH83"/>
<keyword evidence="3" id="KW-1185">Reference proteome</keyword>
<gene>
    <name evidence="2" type="ORF">EXU30_09810</name>
</gene>
<feature type="transmembrane region" description="Helical" evidence="1">
    <location>
        <begin position="260"/>
        <end position="281"/>
    </location>
</feature>
<organism evidence="2 3">
    <name type="scientific">Shewanella maritima</name>
    <dbReference type="NCBI Taxonomy" id="2520507"/>
    <lineage>
        <taxon>Bacteria</taxon>
        <taxon>Pseudomonadati</taxon>
        <taxon>Pseudomonadota</taxon>
        <taxon>Gammaproteobacteria</taxon>
        <taxon>Alteromonadales</taxon>
        <taxon>Shewanellaceae</taxon>
        <taxon>Shewanella</taxon>
    </lineage>
</organism>
<keyword evidence="1" id="KW-1133">Transmembrane helix</keyword>
<accession>A0A411PH83</accession>
<dbReference type="Proteomes" id="UP000291106">
    <property type="component" value="Chromosome"/>
</dbReference>
<evidence type="ECO:0000313" key="2">
    <source>
        <dbReference type="EMBL" id="QBF82957.1"/>
    </source>
</evidence>
<evidence type="ECO:0000313" key="3">
    <source>
        <dbReference type="Proteomes" id="UP000291106"/>
    </source>
</evidence>
<dbReference type="RefSeq" id="WP_130599601.1">
    <property type="nucleotide sequence ID" value="NZ_CP036200.1"/>
</dbReference>
<keyword evidence="1" id="KW-0472">Membrane</keyword>
<sequence length="514" mass="55747">MLYLVASCIALLFGPLCYRFFSQGSGLQKALDGFIFVSLGGLVLIHIMPELLEHGGWLTLVFVALGLWGPTASERVFHQYSHVTHNITLALGIGGLLLHTITDGSAMVLAQQDNYSIMLAIGVILHRLPVGLAIWWLLKPQVGSKWASLVIAAMMLLTAAGYFGSEQVLDQLSLENTALLQAFVTGSILHVVLHQPHVEHDQQQTDKYQYHAGVGSLLGLGLLAIMLHFDAGCSASGDVHDHSHHHGHDHAQGFEQLLDWLLLVAPYLVLAYLGAALRFKFDLKPDSHHLFAQWLQRLIGPEALIISLMLLGPVYGVIHLLVALALSLLLSKQVIAVTDPHSQLPSSPWQFGFSHIVDRSAPWVIFSLVVAHVIGHPSMPFANPYIQLAILFAVFLPLRFCNLGAAILAVALALSGWSAAAVVFVLIAAPLINLAQFKLMSALQIAMSIACIMVAVAAINAIGLPQASQYSLPSWLNGISLAIIALLFSASLLRVGPRKFLARLMLSRPHAHHH</sequence>
<evidence type="ECO:0000256" key="1">
    <source>
        <dbReference type="SAM" id="Phobius"/>
    </source>
</evidence>
<feature type="transmembrane region" description="Helical" evidence="1">
    <location>
        <begin position="475"/>
        <end position="495"/>
    </location>
</feature>
<feature type="transmembrane region" description="Helical" evidence="1">
    <location>
        <begin position="144"/>
        <end position="164"/>
    </location>
</feature>
<feature type="transmembrane region" description="Helical" evidence="1">
    <location>
        <begin position="83"/>
        <end position="102"/>
    </location>
</feature>
<dbReference type="KEGG" id="smai:EXU30_09810"/>
<feature type="transmembrane region" description="Helical" evidence="1">
    <location>
        <begin position="29"/>
        <end position="48"/>
    </location>
</feature>